<organism evidence="1 2">
    <name type="scientific">Daphnia pulex</name>
    <name type="common">Water flea</name>
    <dbReference type="NCBI Taxonomy" id="6669"/>
    <lineage>
        <taxon>Eukaryota</taxon>
        <taxon>Metazoa</taxon>
        <taxon>Ecdysozoa</taxon>
        <taxon>Arthropoda</taxon>
        <taxon>Crustacea</taxon>
        <taxon>Branchiopoda</taxon>
        <taxon>Diplostraca</taxon>
        <taxon>Cladocera</taxon>
        <taxon>Anomopoda</taxon>
        <taxon>Daphniidae</taxon>
        <taxon>Daphnia</taxon>
    </lineage>
</organism>
<dbReference type="OrthoDB" id="6277246at2759"/>
<dbReference type="InParanoid" id="E9HUA1"/>
<reference evidence="1 2" key="1">
    <citation type="journal article" date="2011" name="Science">
        <title>The ecoresponsive genome of Daphnia pulex.</title>
        <authorList>
            <person name="Colbourne J.K."/>
            <person name="Pfrender M.E."/>
            <person name="Gilbert D."/>
            <person name="Thomas W.K."/>
            <person name="Tucker A."/>
            <person name="Oakley T.H."/>
            <person name="Tokishita S."/>
            <person name="Aerts A."/>
            <person name="Arnold G.J."/>
            <person name="Basu M.K."/>
            <person name="Bauer D.J."/>
            <person name="Caceres C.E."/>
            <person name="Carmel L."/>
            <person name="Casola C."/>
            <person name="Choi J.H."/>
            <person name="Detter J.C."/>
            <person name="Dong Q."/>
            <person name="Dusheyko S."/>
            <person name="Eads B.D."/>
            <person name="Frohlich T."/>
            <person name="Geiler-Samerotte K.A."/>
            <person name="Gerlach D."/>
            <person name="Hatcher P."/>
            <person name="Jogdeo S."/>
            <person name="Krijgsveld J."/>
            <person name="Kriventseva E.V."/>
            <person name="Kultz D."/>
            <person name="Laforsch C."/>
            <person name="Lindquist E."/>
            <person name="Lopez J."/>
            <person name="Manak J.R."/>
            <person name="Muller J."/>
            <person name="Pangilinan J."/>
            <person name="Patwardhan R.P."/>
            <person name="Pitluck S."/>
            <person name="Pritham E.J."/>
            <person name="Rechtsteiner A."/>
            <person name="Rho M."/>
            <person name="Rogozin I.B."/>
            <person name="Sakarya O."/>
            <person name="Salamov A."/>
            <person name="Schaack S."/>
            <person name="Shapiro H."/>
            <person name="Shiga Y."/>
            <person name="Skalitzky C."/>
            <person name="Smith Z."/>
            <person name="Souvorov A."/>
            <person name="Sung W."/>
            <person name="Tang Z."/>
            <person name="Tsuchiya D."/>
            <person name="Tu H."/>
            <person name="Vos H."/>
            <person name="Wang M."/>
            <person name="Wolf Y.I."/>
            <person name="Yamagata H."/>
            <person name="Yamada T."/>
            <person name="Ye Y."/>
            <person name="Shaw J.R."/>
            <person name="Andrews J."/>
            <person name="Crease T.J."/>
            <person name="Tang H."/>
            <person name="Lucas S.M."/>
            <person name="Robertson H.M."/>
            <person name="Bork P."/>
            <person name="Koonin E.V."/>
            <person name="Zdobnov E.M."/>
            <person name="Grigoriev I.V."/>
            <person name="Lynch M."/>
            <person name="Boore J.L."/>
        </authorList>
    </citation>
    <scope>NUCLEOTIDE SEQUENCE [LARGE SCALE GENOMIC DNA]</scope>
</reference>
<sequence length="91" mass="9924">MVRCYGNRCTPCTATVSPTEPPELIKVIDQPIQNDYIAFLLGDDEEQMSADHSVVTFLAFPTDSLQDAGPGSNGDSNVCVLLRLFTYLVPT</sequence>
<evidence type="ECO:0000313" key="1">
    <source>
        <dbReference type="EMBL" id="EFX64679.1"/>
    </source>
</evidence>
<dbReference type="HOGENOM" id="CLU_2429292_0_0_1"/>
<dbReference type="AlphaFoldDB" id="E9HUA1"/>
<protein>
    <submittedName>
        <fullName evidence="1">Uncharacterized protein</fullName>
    </submittedName>
</protein>
<evidence type="ECO:0000313" key="2">
    <source>
        <dbReference type="Proteomes" id="UP000000305"/>
    </source>
</evidence>
<keyword evidence="2" id="KW-1185">Reference proteome</keyword>
<dbReference type="EMBL" id="GL732803">
    <property type="protein sequence ID" value="EFX64679.1"/>
    <property type="molecule type" value="Genomic_DNA"/>
</dbReference>
<name>E9HUA1_DAPPU</name>
<gene>
    <name evidence="1" type="ORF">DAPPUDRAFT_333952</name>
</gene>
<dbReference type="Proteomes" id="UP000000305">
    <property type="component" value="Unassembled WGS sequence"/>
</dbReference>
<dbReference type="KEGG" id="dpx:DAPPUDRAFT_333952"/>
<accession>E9HUA1</accession>
<proteinExistence type="predicted"/>